<accession>A0ABQ9JNZ7</accession>
<evidence type="ECO:0000313" key="1">
    <source>
        <dbReference type="EMBL" id="KAJ8979986.1"/>
    </source>
</evidence>
<gene>
    <name evidence="1" type="ORF">NQ317_016649</name>
</gene>
<name>A0ABQ9JNZ7_9CUCU</name>
<organism evidence="1 2">
    <name type="scientific">Molorchus minor</name>
    <dbReference type="NCBI Taxonomy" id="1323400"/>
    <lineage>
        <taxon>Eukaryota</taxon>
        <taxon>Metazoa</taxon>
        <taxon>Ecdysozoa</taxon>
        <taxon>Arthropoda</taxon>
        <taxon>Hexapoda</taxon>
        <taxon>Insecta</taxon>
        <taxon>Pterygota</taxon>
        <taxon>Neoptera</taxon>
        <taxon>Endopterygota</taxon>
        <taxon>Coleoptera</taxon>
        <taxon>Polyphaga</taxon>
        <taxon>Cucujiformia</taxon>
        <taxon>Chrysomeloidea</taxon>
        <taxon>Cerambycidae</taxon>
        <taxon>Lamiinae</taxon>
        <taxon>Monochamini</taxon>
        <taxon>Molorchus</taxon>
    </lineage>
</organism>
<comment type="caution">
    <text evidence="1">The sequence shown here is derived from an EMBL/GenBank/DDBJ whole genome shotgun (WGS) entry which is preliminary data.</text>
</comment>
<keyword evidence="2" id="KW-1185">Reference proteome</keyword>
<sequence>MIRHSQEYMKRALPSAFRMLSYVPLPMHDKSILVFVLNGSRISQNSEACLDIHHGQWRVLHGYGSLKLEVLRYAERLANPVWNKQIKSHLLHYKQREPQVFKDACTFSESLLIDCMNFQKDFRMRRKSTAPLKEDASIGSPPSEAERKRNIASDLKTGVYVLLILIYNVNFQIDADGRPKFLLNIPADLELCVSSMKYKVAV</sequence>
<dbReference type="EMBL" id="JAPWTJ010000297">
    <property type="protein sequence ID" value="KAJ8979986.1"/>
    <property type="molecule type" value="Genomic_DNA"/>
</dbReference>
<evidence type="ECO:0000313" key="2">
    <source>
        <dbReference type="Proteomes" id="UP001162164"/>
    </source>
</evidence>
<proteinExistence type="predicted"/>
<protein>
    <submittedName>
        <fullName evidence="1">Uncharacterized protein</fullName>
    </submittedName>
</protein>
<reference evidence="1" key="1">
    <citation type="journal article" date="2023" name="Insect Mol. Biol.">
        <title>Genome sequencing provides insights into the evolution of gene families encoding plant cell wall-degrading enzymes in longhorned beetles.</title>
        <authorList>
            <person name="Shin N.R."/>
            <person name="Okamura Y."/>
            <person name="Kirsch R."/>
            <person name="Pauchet Y."/>
        </authorList>
    </citation>
    <scope>NUCLEOTIDE SEQUENCE</scope>
    <source>
        <strain evidence="1">MMC_N1</strain>
    </source>
</reference>
<dbReference type="Proteomes" id="UP001162164">
    <property type="component" value="Unassembled WGS sequence"/>
</dbReference>